<dbReference type="SMART" id="SM00906">
    <property type="entry name" value="Fungal_trans"/>
    <property type="match status" value="1"/>
</dbReference>
<feature type="domain" description="Xylanolytic transcriptional activator regulatory" evidence="9">
    <location>
        <begin position="529"/>
        <end position="608"/>
    </location>
</feature>
<evidence type="ECO:0000259" key="9">
    <source>
        <dbReference type="SMART" id="SM00906"/>
    </source>
</evidence>
<proteinExistence type="predicted"/>
<feature type="compositionally biased region" description="Polar residues" evidence="8">
    <location>
        <begin position="269"/>
        <end position="305"/>
    </location>
</feature>
<dbReference type="InterPro" id="IPR007219">
    <property type="entry name" value="XnlR_reg_dom"/>
</dbReference>
<keyword evidence="6" id="KW-0804">Transcription</keyword>
<dbReference type="InterPro" id="IPR051089">
    <property type="entry name" value="prtT"/>
</dbReference>
<keyword evidence="11" id="KW-1185">Reference proteome</keyword>
<comment type="subcellular location">
    <subcellularLocation>
        <location evidence="1">Nucleus</location>
    </subcellularLocation>
</comment>
<dbReference type="GO" id="GO:0000981">
    <property type="term" value="F:DNA-binding transcription factor activity, RNA polymerase II-specific"/>
    <property type="evidence" value="ECO:0007669"/>
    <property type="project" value="TreeGrafter"/>
</dbReference>
<keyword evidence="2" id="KW-0479">Metal-binding</keyword>
<dbReference type="GO" id="GO:0006351">
    <property type="term" value="P:DNA-templated transcription"/>
    <property type="evidence" value="ECO:0007669"/>
    <property type="project" value="InterPro"/>
</dbReference>
<gene>
    <name evidence="10" type="ORF">EHS25_000013</name>
</gene>
<evidence type="ECO:0000313" key="11">
    <source>
        <dbReference type="Proteomes" id="UP000279259"/>
    </source>
</evidence>
<evidence type="ECO:0000313" key="10">
    <source>
        <dbReference type="EMBL" id="RSH94929.1"/>
    </source>
</evidence>
<keyword evidence="4" id="KW-0805">Transcription regulation</keyword>
<evidence type="ECO:0000256" key="8">
    <source>
        <dbReference type="SAM" id="MobiDB-lite"/>
    </source>
</evidence>
<evidence type="ECO:0000256" key="2">
    <source>
        <dbReference type="ARBA" id="ARBA00022723"/>
    </source>
</evidence>
<dbReference type="Proteomes" id="UP000279259">
    <property type="component" value="Unassembled WGS sequence"/>
</dbReference>
<dbReference type="CDD" id="cd12148">
    <property type="entry name" value="fungal_TF_MHR"/>
    <property type="match status" value="1"/>
</dbReference>
<feature type="region of interest" description="Disordered" evidence="8">
    <location>
        <begin position="157"/>
        <end position="181"/>
    </location>
</feature>
<sequence>MFRVDIFEIYNTSEHVKHVRSIAKEVDQQQCRGVLPGPEQGSQGPEQWLRKDKASGKGKLKCLSAESAAEDKRCAHCAKMDLVCEYTNPAPSHAVLDDGLDFALEGKDGNQRLSQLEANVAKMLQMLQSGAVFAGSSGQGQPTTAIESTMESAIFPPQPSQGYYPPDPSPMQQPSIGHAPPSSLATMATLALAGESSNIGNSTEFDQWFPQSEMSGGSPLGLSRDTGSSFGVTSNTLPTRVAYDTGSGTFAHSSSSPIHRRVEFAPTGFSVSPNAPSDTAKSHKSGVSQTDPHSLANDEQYNQAQARPLPKVPAASRMAAFRDSSSHEAPFRSLTYNPDSYRNVEISEEGSGDGRTGGVSGGTQSRNGVGGGEGGKTPKRGRGDPIDRGVFLEKEARALFSFFRDEISFFLPVCEEPMTFDSVRHRSSFLLSAILAVASKYCCATTRPYVPVDEATAGTFGSTPVPDLASHARHGVQPIAEEQWLRIRALAMSSYFQALISKVHCLEDVQATLLLCAWGLHDRGASPDPWLLTGSAYRLARRLGIHFATATLMSGATKPTARLVASWKTYLCLYAFDRFLTVGFGRPETEGFEPSTIDTSLLLTYLQSDDAGKSSGLGLLCSQDSAACIAAYVELADIARQYSRLVNVTLKADPSTCLGEMNNIGGGLDAFSSRWFWARSPIAGKLGLSMRPVKMLYNHIRLCLHSIPLKPISHPDSTQFLQRTGLLDASGALFLSKCLKKAEDSAAGIIQAFADDLRDDIDPVLCYAYDYAFMVLSHSAAALLSLATVGVCGIDNPDLVVIKQPTDTTPRPRRDGAMDRVTAMRYCGMAITALVETNRSANFFSWDMAVNLSLIAKETGMVLAEWTNENVIKTLEARTAESESGVSLVPPTDIDDLPSAPDFNLFTDLDMFLQPGYFDDNGLFGNAFQM</sequence>
<dbReference type="AlphaFoldDB" id="A0A427YV64"/>
<feature type="region of interest" description="Disordered" evidence="8">
    <location>
        <begin position="267"/>
        <end position="387"/>
    </location>
</feature>
<evidence type="ECO:0000256" key="6">
    <source>
        <dbReference type="ARBA" id="ARBA00023163"/>
    </source>
</evidence>
<evidence type="ECO:0000256" key="1">
    <source>
        <dbReference type="ARBA" id="ARBA00004123"/>
    </source>
</evidence>
<organism evidence="10 11">
    <name type="scientific">Saitozyma podzolica</name>
    <dbReference type="NCBI Taxonomy" id="1890683"/>
    <lineage>
        <taxon>Eukaryota</taxon>
        <taxon>Fungi</taxon>
        <taxon>Dikarya</taxon>
        <taxon>Basidiomycota</taxon>
        <taxon>Agaricomycotina</taxon>
        <taxon>Tremellomycetes</taxon>
        <taxon>Tremellales</taxon>
        <taxon>Trimorphomycetaceae</taxon>
        <taxon>Saitozyma</taxon>
    </lineage>
</organism>
<dbReference type="EMBL" id="RSCD01000001">
    <property type="protein sequence ID" value="RSH94929.1"/>
    <property type="molecule type" value="Genomic_DNA"/>
</dbReference>
<dbReference type="GO" id="GO:0000976">
    <property type="term" value="F:transcription cis-regulatory region binding"/>
    <property type="evidence" value="ECO:0007669"/>
    <property type="project" value="TreeGrafter"/>
</dbReference>
<accession>A0A427YV64</accession>
<protein>
    <recommendedName>
        <fullName evidence="9">Xylanolytic transcriptional activator regulatory domain-containing protein</fullName>
    </recommendedName>
</protein>
<keyword evidence="3" id="KW-0862">Zinc</keyword>
<dbReference type="PANTHER" id="PTHR31845:SF34">
    <property type="entry name" value="TRANSCRIPTIONAL ACTIVATOR OF PROTEASES PRTT"/>
    <property type="match status" value="1"/>
</dbReference>
<keyword evidence="5" id="KW-0238">DNA-binding</keyword>
<feature type="region of interest" description="Disordered" evidence="8">
    <location>
        <begin position="213"/>
        <end position="233"/>
    </location>
</feature>
<evidence type="ECO:0000256" key="5">
    <source>
        <dbReference type="ARBA" id="ARBA00023125"/>
    </source>
</evidence>
<keyword evidence="7" id="KW-0539">Nucleus</keyword>
<reference evidence="10 11" key="1">
    <citation type="submission" date="2018-11" db="EMBL/GenBank/DDBJ databases">
        <title>Genome sequence of Saitozyma podzolica DSM 27192.</title>
        <authorList>
            <person name="Aliyu H."/>
            <person name="Gorte O."/>
            <person name="Ochsenreither K."/>
        </authorList>
    </citation>
    <scope>NUCLEOTIDE SEQUENCE [LARGE SCALE GENOMIC DNA]</scope>
    <source>
        <strain evidence="10 11">DSM 27192</strain>
    </source>
</reference>
<dbReference type="GO" id="GO:0008270">
    <property type="term" value="F:zinc ion binding"/>
    <property type="evidence" value="ECO:0007669"/>
    <property type="project" value="InterPro"/>
</dbReference>
<name>A0A427YV64_9TREE</name>
<evidence type="ECO:0000256" key="7">
    <source>
        <dbReference type="ARBA" id="ARBA00023242"/>
    </source>
</evidence>
<dbReference type="GO" id="GO:0005634">
    <property type="term" value="C:nucleus"/>
    <property type="evidence" value="ECO:0007669"/>
    <property type="project" value="UniProtKB-SubCell"/>
</dbReference>
<dbReference type="STRING" id="1890683.A0A427YV64"/>
<dbReference type="PANTHER" id="PTHR31845">
    <property type="entry name" value="FINGER DOMAIN PROTEIN, PUTATIVE-RELATED"/>
    <property type="match status" value="1"/>
</dbReference>
<evidence type="ECO:0000256" key="4">
    <source>
        <dbReference type="ARBA" id="ARBA00023015"/>
    </source>
</evidence>
<dbReference type="OrthoDB" id="3163292at2759"/>
<evidence type="ECO:0000256" key="3">
    <source>
        <dbReference type="ARBA" id="ARBA00022833"/>
    </source>
</evidence>
<comment type="caution">
    <text evidence="10">The sequence shown here is derived from an EMBL/GenBank/DDBJ whole genome shotgun (WGS) entry which is preliminary data.</text>
</comment>